<dbReference type="RefSeq" id="WP_176855506.1">
    <property type="nucleotide sequence ID" value="NZ_JABCJD010000008.1"/>
</dbReference>
<comment type="caution">
    <text evidence="2">The sequence shown here is derived from an EMBL/GenBank/DDBJ whole genome shotgun (WGS) entry which is preliminary data.</text>
</comment>
<keyword evidence="3" id="KW-1185">Reference proteome</keyword>
<dbReference type="PANTHER" id="PTHR34595:SF7">
    <property type="entry name" value="SLL1039 PROTEIN"/>
    <property type="match status" value="1"/>
</dbReference>
<gene>
    <name evidence="2" type="ORF">HJ526_15435</name>
</gene>
<organism evidence="2 3">
    <name type="scientific">Donghicola mangrovi</name>
    <dbReference type="NCBI Taxonomy" id="2729614"/>
    <lineage>
        <taxon>Bacteria</taxon>
        <taxon>Pseudomonadati</taxon>
        <taxon>Pseudomonadota</taxon>
        <taxon>Alphaproteobacteria</taxon>
        <taxon>Rhodobacterales</taxon>
        <taxon>Roseobacteraceae</taxon>
        <taxon>Donghicola</taxon>
    </lineage>
</organism>
<proteinExistence type="predicted"/>
<sequence>MLSRTAQGLYWMSRYVERAENNARLLDAGRRIEGLPGAEAAGNTEWPSIIIAAGCRETFGEEHLDEADRDSATFHLAFDPENSSSILSCFAAARENARAMRGAVTSEVWTAINGTWSELRKLDMKAVDERRYADFIESVLGASFHFRGAINATLLRDERLWFIELGKHIERADATARMLDVKYHVLLPKTDEVGAGLDLLQWQQILRAANALRAFRHVYREQVSAPRVVDLLVVNSQSPRSLRYTYEAICDNIDNIGVHTKAQRAVADHAREIRDRLRVADAHDIIDFGLHEWLTDMIMETNKLANALGESYGFFSQVDRDAADEEVEETSKLETCTQ</sequence>
<dbReference type="InterPro" id="IPR051680">
    <property type="entry name" value="ATP-dep_Glu-Cys_Ligase-2"/>
</dbReference>
<dbReference type="PANTHER" id="PTHR34595">
    <property type="entry name" value="BLR5612 PROTEIN"/>
    <property type="match status" value="1"/>
</dbReference>
<dbReference type="Pfam" id="PF04168">
    <property type="entry name" value="Alpha-E"/>
    <property type="match status" value="1"/>
</dbReference>
<dbReference type="EMBL" id="JABCJD010000008">
    <property type="protein sequence ID" value="NVO28822.1"/>
    <property type="molecule type" value="Genomic_DNA"/>
</dbReference>
<accession>A0ABX2PIK0</accession>
<evidence type="ECO:0000259" key="1">
    <source>
        <dbReference type="Pfam" id="PF04168"/>
    </source>
</evidence>
<evidence type="ECO:0000313" key="3">
    <source>
        <dbReference type="Proteomes" id="UP000523601"/>
    </source>
</evidence>
<protein>
    <submittedName>
        <fullName evidence="2">Alpha-E domain-containing protein</fullName>
    </submittedName>
</protein>
<dbReference type="Proteomes" id="UP000523601">
    <property type="component" value="Unassembled WGS sequence"/>
</dbReference>
<feature type="domain" description="DUF403" evidence="1">
    <location>
        <begin position="1"/>
        <end position="312"/>
    </location>
</feature>
<evidence type="ECO:0000313" key="2">
    <source>
        <dbReference type="EMBL" id="NVO28822.1"/>
    </source>
</evidence>
<name>A0ABX2PIK0_9RHOB</name>
<dbReference type="InterPro" id="IPR007296">
    <property type="entry name" value="DUF403"/>
</dbReference>
<reference evidence="2 3" key="1">
    <citation type="submission" date="2020-04" db="EMBL/GenBank/DDBJ databases">
        <title>Donghicola sp., a member of the Rhodobacteraceae family isolated from mangrove forest in Thailand.</title>
        <authorList>
            <person name="Charoenyingcharoen P."/>
            <person name="Yukphan P."/>
        </authorList>
    </citation>
    <scope>NUCLEOTIDE SEQUENCE [LARGE SCALE GENOMIC DNA]</scope>
    <source>
        <strain evidence="2 3">C2-DW-16</strain>
    </source>
</reference>